<comment type="caution">
    <text evidence="2">The sequence shown here is derived from an EMBL/GenBank/DDBJ whole genome shotgun (WGS) entry which is preliminary data.</text>
</comment>
<reference evidence="2 3" key="1">
    <citation type="submission" date="2018-08" db="EMBL/GenBank/DDBJ databases">
        <title>Genomic Encyclopedia of Archaeal and Bacterial Type Strains, Phase II (KMG-II): from individual species to whole genera.</title>
        <authorList>
            <person name="Goeker M."/>
        </authorList>
    </citation>
    <scope>NUCLEOTIDE SEQUENCE [LARGE SCALE GENOMIC DNA]</scope>
    <source>
        <strain evidence="2 3">DSM 5002</strain>
    </source>
</reference>
<feature type="signal peptide" evidence="1">
    <location>
        <begin position="1"/>
        <end position="25"/>
    </location>
</feature>
<keyword evidence="1" id="KW-0732">Signal</keyword>
<dbReference type="RefSeq" id="WP_170144462.1">
    <property type="nucleotide sequence ID" value="NZ_QXDF01000005.1"/>
</dbReference>
<name>A0A397P795_9HYPH</name>
<protein>
    <recommendedName>
        <fullName evidence="4">Outer membrane beta-barrel porin/alpha-amylase</fullName>
    </recommendedName>
</protein>
<dbReference type="EMBL" id="QXDF01000005">
    <property type="protein sequence ID" value="RIA45420.1"/>
    <property type="molecule type" value="Genomic_DNA"/>
</dbReference>
<evidence type="ECO:0000256" key="1">
    <source>
        <dbReference type="SAM" id="SignalP"/>
    </source>
</evidence>
<evidence type="ECO:0000313" key="2">
    <source>
        <dbReference type="EMBL" id="RIA45420.1"/>
    </source>
</evidence>
<proteinExistence type="predicted"/>
<sequence>MLRRLAGLICAGVVLCTLHTDNAQAAEGASSFYLLGSKNAQAGIIPPPGVYLQSDDYYYTGDASGSGAFEIGDVTVQAGFEVEADAYYKLLTPLVVTPLTVLGGNFGFGMIVPIGWKDIFAAGNLSSEDAALRRTIRDDELAFGDPVASAFVGWNRGNWHWNVGALLNIPIGEWDENSAADIGFNRWGLDVTAAVTWLDPNIGLDLSAAAGFTTHAENPDTGYQTGNEFHLEFAAIKSFTQQFSAGVVGYYYEQISADSGGPPALGDFKGRVAAVGPFVGYNFQIGETPVSRRLRWYHEFDAKNRLEGDAAFFTVFVPVQ</sequence>
<dbReference type="AlphaFoldDB" id="A0A397P795"/>
<feature type="chain" id="PRO_5017192245" description="Outer membrane beta-barrel porin/alpha-amylase" evidence="1">
    <location>
        <begin position="26"/>
        <end position="320"/>
    </location>
</feature>
<gene>
    <name evidence="2" type="ORF">BXY53_2707</name>
</gene>
<evidence type="ECO:0008006" key="4">
    <source>
        <dbReference type="Google" id="ProtNLM"/>
    </source>
</evidence>
<organism evidence="2 3">
    <name type="scientific">Dichotomicrobium thermohalophilum</name>
    <dbReference type="NCBI Taxonomy" id="933063"/>
    <lineage>
        <taxon>Bacteria</taxon>
        <taxon>Pseudomonadati</taxon>
        <taxon>Pseudomonadota</taxon>
        <taxon>Alphaproteobacteria</taxon>
        <taxon>Hyphomicrobiales</taxon>
        <taxon>Hyphomicrobiaceae</taxon>
        <taxon>Dichotomicrobium</taxon>
    </lineage>
</organism>
<evidence type="ECO:0000313" key="3">
    <source>
        <dbReference type="Proteomes" id="UP000266273"/>
    </source>
</evidence>
<dbReference type="InterPro" id="IPR025737">
    <property type="entry name" value="FApF"/>
</dbReference>
<dbReference type="Pfam" id="PF13557">
    <property type="entry name" value="Phenol_MetA_deg"/>
    <property type="match status" value="1"/>
</dbReference>
<keyword evidence="3" id="KW-1185">Reference proteome</keyword>
<accession>A0A397P795</accession>
<dbReference type="Proteomes" id="UP000266273">
    <property type="component" value="Unassembled WGS sequence"/>
</dbReference>